<evidence type="ECO:0000256" key="7">
    <source>
        <dbReference type="PROSITE-ProRule" id="PRU10055"/>
    </source>
</evidence>
<dbReference type="GO" id="GO:0005975">
    <property type="term" value="P:carbohydrate metabolic process"/>
    <property type="evidence" value="ECO:0007669"/>
    <property type="project" value="InterPro"/>
</dbReference>
<dbReference type="SUPFAM" id="SSF51445">
    <property type="entry name" value="(Trans)glycosidases"/>
    <property type="match status" value="3"/>
</dbReference>
<proteinExistence type="inferred from homology"/>
<keyword evidence="9" id="KW-1133">Transmembrane helix</keyword>
<evidence type="ECO:0000256" key="1">
    <source>
        <dbReference type="ARBA" id="ARBA00010838"/>
    </source>
</evidence>
<dbReference type="PANTHER" id="PTHR10353">
    <property type="entry name" value="GLYCOSYL HYDROLASE"/>
    <property type="match status" value="1"/>
</dbReference>
<keyword evidence="5" id="KW-0325">Glycoprotein</keyword>
<dbReference type="InterPro" id="IPR017853">
    <property type="entry name" value="GH"/>
</dbReference>
<name>A0A8T2IDF2_9PIPI</name>
<comment type="caution">
    <text evidence="10">The sequence shown here is derived from an EMBL/GenBank/DDBJ whole genome shotgun (WGS) entry which is preliminary data.</text>
</comment>
<dbReference type="InterPro" id="IPR033132">
    <property type="entry name" value="GH_1_N_CS"/>
</dbReference>
<feature type="transmembrane region" description="Helical" evidence="9">
    <location>
        <begin position="1020"/>
        <end position="1042"/>
    </location>
</feature>
<dbReference type="GO" id="GO:0004553">
    <property type="term" value="F:hydrolase activity, hydrolyzing O-glycosyl compounds"/>
    <property type="evidence" value="ECO:0007669"/>
    <property type="project" value="InterPro"/>
</dbReference>
<gene>
    <name evidence="10" type="ORF">GDO86_020290</name>
</gene>
<dbReference type="FunFam" id="3.20.20.80:FF:000013">
    <property type="entry name" value="lactase-phlorizin hydrolase"/>
    <property type="match status" value="1"/>
</dbReference>
<dbReference type="AlphaFoldDB" id="A0A8T2IDF2"/>
<evidence type="ECO:0000256" key="2">
    <source>
        <dbReference type="ARBA" id="ARBA00011738"/>
    </source>
</evidence>
<protein>
    <recommendedName>
        <fullName evidence="3">beta-glucosidase</fullName>
        <ecNumber evidence="3">3.2.1.21</ecNumber>
    </recommendedName>
</protein>
<dbReference type="InterPro" id="IPR001360">
    <property type="entry name" value="Glyco_hydro_1"/>
</dbReference>
<dbReference type="PROSITE" id="PS00572">
    <property type="entry name" value="GLYCOSYL_HYDROL_F1_1"/>
    <property type="match status" value="1"/>
</dbReference>
<evidence type="ECO:0000256" key="4">
    <source>
        <dbReference type="ARBA" id="ARBA00022801"/>
    </source>
</evidence>
<feature type="active site" description="Nucleophile" evidence="7">
    <location>
        <position position="779"/>
    </location>
</feature>
<keyword evidence="9" id="KW-0812">Transmembrane</keyword>
<evidence type="ECO:0000256" key="5">
    <source>
        <dbReference type="ARBA" id="ARBA00023180"/>
    </source>
</evidence>
<keyword evidence="6 8" id="KW-0326">Glycosidase</keyword>
<sequence>MLDTALTLRPHLLESVDFISVNINYSCKDVNQRRQSTGESRGREVLVFSLKLSDCTSLTAENPYLPVYKLSAVCVAHNIIKAHAKAWHVYNDKFRSQQQGKVGISLNSDWAEPVSPTSPTDLEAAERYLQFMLGWFAHPILVNGDYPEILKTQMQQKNQQCPEMVAQLPTFTESEKKSIRGTADFLGISHYTSRLVNASASTSCAPEYNNIGGFASYVDPLWPSTSSPWISVVPWGIRRLLNFVKEEYKTGNLTLYITGNGMPTPYDIDVYNDTARMDYLNAYINEVLKAVKDDQVSIKAYIVRSLLDGFEGPQGYSQRFGLHYVDFSNGNRQRTPKGSAYSFTNIIKKNGFPKAKQTRTVNSSVKWPQVKKLPSLPPSDVPSKAKVVWEKFSGQTAFERDMYHNGKFPNDFLWGVSTSAYQIEGGWNADGKGPSVWDNFTHVPGNIANSDTGDVACDSYNQLDADLYMLRALGVTSYRFSLSWSRIFPYGTGTPNQKGVDYYNRLIDGLVASNIFPMVTLYHFDLPQALQDLGGWENDVVLDAFHTYAEYCFSTFGDRVKFWMTFNQPHTTVAYGYGLGVIPPGVKNDPGYAPYRVAHKILLVHARVYHTYDQNYRARQGGLISLSLNTEWVEPKDPKDPRDIAAADRYLQFTLGWFAHPIFKTGDYPDVMKWQVANKSDLQNLKSSRLPSFTEEEKAYIQGTADVFCINIYTSKIVRHKTPMLNPPTFVNDRDTGEEDNPSWPSTAVSAHKAVAWGLRRLLNWIKEEYGDVSIYITENGVATNSEPDFEDHSRYFYYKTYIDEALKAVRMDGVNLQGYTAWSLMDTFEWTSGYSVRFGLHHVDFKNPGRPRTPKRSAIYYAEVIRDGGFPLGPEDEFLYGEFQKDFSWSVASASYQIEGSWRADGKGLSIWDKFSHSVSRVGNDDNGDIACDSYNKMEQDVALLKDLKVTHYRFSISWPRVLPDGTLNFVNEAGLNYYIRLIDALLAANITPQPSPETQPGIVSFLGLQISSSDAETALYVEFALLIIAALGVISFLCLYRKLAKKLKQTTF</sequence>
<dbReference type="EMBL" id="JAACNH010000784">
    <property type="protein sequence ID" value="KAG8430619.1"/>
    <property type="molecule type" value="Genomic_DNA"/>
</dbReference>
<keyword evidence="4 8" id="KW-0378">Hydrolase</keyword>
<dbReference type="PRINTS" id="PR00131">
    <property type="entry name" value="GLHYDRLASE1"/>
</dbReference>
<comment type="similarity">
    <text evidence="1">Belongs to the glycosyl hydrolase 1 family.</text>
</comment>
<organism evidence="10 11">
    <name type="scientific">Hymenochirus boettgeri</name>
    <name type="common">Congo dwarf clawed frog</name>
    <dbReference type="NCBI Taxonomy" id="247094"/>
    <lineage>
        <taxon>Eukaryota</taxon>
        <taxon>Metazoa</taxon>
        <taxon>Chordata</taxon>
        <taxon>Craniata</taxon>
        <taxon>Vertebrata</taxon>
        <taxon>Euteleostomi</taxon>
        <taxon>Amphibia</taxon>
        <taxon>Batrachia</taxon>
        <taxon>Anura</taxon>
        <taxon>Pipoidea</taxon>
        <taxon>Pipidae</taxon>
        <taxon>Pipinae</taxon>
        <taxon>Hymenochirus</taxon>
    </lineage>
</organism>
<dbReference type="PROSITE" id="PS00653">
    <property type="entry name" value="GLYCOSYL_HYDROL_F1_2"/>
    <property type="match status" value="2"/>
</dbReference>
<comment type="subunit">
    <text evidence="2">Homodimer.</text>
</comment>
<dbReference type="Pfam" id="PF00232">
    <property type="entry name" value="Glyco_hydro_1"/>
    <property type="match status" value="3"/>
</dbReference>
<dbReference type="EC" id="3.2.1.21" evidence="3"/>
<evidence type="ECO:0000256" key="6">
    <source>
        <dbReference type="ARBA" id="ARBA00023295"/>
    </source>
</evidence>
<accession>A0A8T2IDF2</accession>
<evidence type="ECO:0000256" key="8">
    <source>
        <dbReference type="RuleBase" id="RU004468"/>
    </source>
</evidence>
<dbReference type="Proteomes" id="UP000812440">
    <property type="component" value="Unassembled WGS sequence"/>
</dbReference>
<dbReference type="FunFam" id="3.20.20.80:FF:000359">
    <property type="entry name" value="Glucosidase, beta, acid 3 (Cytosolic) (Predicted)"/>
    <property type="match status" value="1"/>
</dbReference>
<evidence type="ECO:0000313" key="10">
    <source>
        <dbReference type="EMBL" id="KAG8430619.1"/>
    </source>
</evidence>
<evidence type="ECO:0000256" key="9">
    <source>
        <dbReference type="SAM" id="Phobius"/>
    </source>
</evidence>
<dbReference type="OrthoDB" id="65569at2759"/>
<keyword evidence="11" id="KW-1185">Reference proteome</keyword>
<dbReference type="PANTHER" id="PTHR10353:SF36">
    <property type="entry name" value="LP05116P"/>
    <property type="match status" value="1"/>
</dbReference>
<keyword evidence="9" id="KW-0472">Membrane</keyword>
<dbReference type="Gene3D" id="3.20.20.80">
    <property type="entry name" value="Glycosidases"/>
    <property type="match status" value="3"/>
</dbReference>
<evidence type="ECO:0000256" key="3">
    <source>
        <dbReference type="ARBA" id="ARBA00012744"/>
    </source>
</evidence>
<dbReference type="InterPro" id="IPR018120">
    <property type="entry name" value="Glyco_hydro_1_AS"/>
</dbReference>
<evidence type="ECO:0000313" key="11">
    <source>
        <dbReference type="Proteomes" id="UP000812440"/>
    </source>
</evidence>
<reference evidence="10" key="1">
    <citation type="thesis" date="2020" institute="ProQuest LLC" country="789 East Eisenhower Parkway, Ann Arbor, MI, USA">
        <title>Comparative Genomics and Chromosome Evolution.</title>
        <authorList>
            <person name="Mudd A.B."/>
        </authorList>
    </citation>
    <scope>NUCLEOTIDE SEQUENCE</scope>
    <source>
        <strain evidence="10">Female2</strain>
        <tissue evidence="10">Blood</tissue>
    </source>
</reference>